<feature type="compositionally biased region" description="Basic residues" evidence="1">
    <location>
        <begin position="41"/>
        <end position="54"/>
    </location>
</feature>
<dbReference type="Proteomes" id="UP000284706">
    <property type="component" value="Unassembled WGS sequence"/>
</dbReference>
<evidence type="ECO:0000256" key="2">
    <source>
        <dbReference type="SAM" id="SignalP"/>
    </source>
</evidence>
<evidence type="ECO:0000313" key="3">
    <source>
        <dbReference type="EMBL" id="PPQ96006.1"/>
    </source>
</evidence>
<name>A0A409XZ25_9AGAR</name>
<feature type="region of interest" description="Disordered" evidence="1">
    <location>
        <begin position="220"/>
        <end position="243"/>
    </location>
</feature>
<dbReference type="AlphaFoldDB" id="A0A409XZ25"/>
<sequence length="243" mass="27235">MRFASTVALSTLALAATAAAVPSHSHSHHDSSSSESTGRGSCHHHGKSHHKKMSASKCQNLKDASVVGYKSDGNCYDKDMLSHLATLHPNSSGTCYYVPSKSSSDAEDLDDRALEERSLKHWLVAGAATAAVHQQHKKDREHHEQQQYDGQPSSSENEPREFIDIDDYLYGREFDDVDELYEREFDDLDGLYERDLNVLEERGAGKVILGAIAGGWAAHEWDKHEKKEKKEKEEKEKEAEEEQ</sequence>
<feature type="compositionally biased region" description="Polar residues" evidence="1">
    <location>
        <begin position="147"/>
        <end position="156"/>
    </location>
</feature>
<feature type="region of interest" description="Disordered" evidence="1">
    <location>
        <begin position="130"/>
        <end position="162"/>
    </location>
</feature>
<keyword evidence="2" id="KW-0732">Signal</keyword>
<feature type="chain" id="PRO_5019481185" evidence="2">
    <location>
        <begin position="21"/>
        <end position="243"/>
    </location>
</feature>
<proteinExistence type="predicted"/>
<feature type="signal peptide" evidence="2">
    <location>
        <begin position="1"/>
        <end position="20"/>
    </location>
</feature>
<protein>
    <submittedName>
        <fullName evidence="3">Uncharacterized protein</fullName>
    </submittedName>
</protein>
<organism evidence="3 4">
    <name type="scientific">Gymnopilus dilepis</name>
    <dbReference type="NCBI Taxonomy" id="231916"/>
    <lineage>
        <taxon>Eukaryota</taxon>
        <taxon>Fungi</taxon>
        <taxon>Dikarya</taxon>
        <taxon>Basidiomycota</taxon>
        <taxon>Agaricomycotina</taxon>
        <taxon>Agaricomycetes</taxon>
        <taxon>Agaricomycetidae</taxon>
        <taxon>Agaricales</taxon>
        <taxon>Agaricineae</taxon>
        <taxon>Hymenogastraceae</taxon>
        <taxon>Gymnopilus</taxon>
    </lineage>
</organism>
<feature type="region of interest" description="Disordered" evidence="1">
    <location>
        <begin position="22"/>
        <end position="57"/>
    </location>
</feature>
<dbReference type="InParanoid" id="A0A409XZ25"/>
<evidence type="ECO:0000256" key="1">
    <source>
        <dbReference type="SAM" id="MobiDB-lite"/>
    </source>
</evidence>
<reference evidence="3 4" key="1">
    <citation type="journal article" date="2018" name="Evol. Lett.">
        <title>Horizontal gene cluster transfer increased hallucinogenic mushroom diversity.</title>
        <authorList>
            <person name="Reynolds H.T."/>
            <person name="Vijayakumar V."/>
            <person name="Gluck-Thaler E."/>
            <person name="Korotkin H.B."/>
            <person name="Matheny P.B."/>
            <person name="Slot J.C."/>
        </authorList>
    </citation>
    <scope>NUCLEOTIDE SEQUENCE [LARGE SCALE GENOMIC DNA]</scope>
    <source>
        <strain evidence="3 4">SRW20</strain>
    </source>
</reference>
<dbReference type="EMBL" id="NHYE01001400">
    <property type="protein sequence ID" value="PPQ96006.1"/>
    <property type="molecule type" value="Genomic_DNA"/>
</dbReference>
<gene>
    <name evidence="3" type="ORF">CVT26_016168</name>
</gene>
<dbReference type="OrthoDB" id="3115839at2759"/>
<comment type="caution">
    <text evidence="3">The sequence shown here is derived from an EMBL/GenBank/DDBJ whole genome shotgun (WGS) entry which is preliminary data.</text>
</comment>
<accession>A0A409XZ25</accession>
<evidence type="ECO:0000313" key="4">
    <source>
        <dbReference type="Proteomes" id="UP000284706"/>
    </source>
</evidence>
<keyword evidence="4" id="KW-1185">Reference proteome</keyword>